<name>A0AAJ0MRF3_9PEZI</name>
<sequence>MISNTPTPILLLLFFLSLLVLSATALPSPGGYGGPTYTWTNPPPADGSKQGNNNGNQITGFSFAKWVDDVQQGKGMTPEQALASYKASEHAKREARRLAVAGNDNNNNDDDDDDELPPWYFTYGPGGGGGGGGGNNNTTTTTTVVGKRASEPTGPTCYWHKNERPKVEDAFFVVTMMAHRPELISIHKDEGRDVARPINTASINVRSVTGLRYAVLGTDIARAGGLIMDYCTWKGRSGGGEYAWGNGYLYVTIEHTGRGEKTMQENLMDKREKLIGPRKAEEEDEVKPKWQMVVRERK</sequence>
<evidence type="ECO:0000313" key="3">
    <source>
        <dbReference type="EMBL" id="KAK3492591.1"/>
    </source>
</evidence>
<proteinExistence type="predicted"/>
<organism evidence="3 4">
    <name type="scientific">Neurospora hispaniola</name>
    <dbReference type="NCBI Taxonomy" id="588809"/>
    <lineage>
        <taxon>Eukaryota</taxon>
        <taxon>Fungi</taxon>
        <taxon>Dikarya</taxon>
        <taxon>Ascomycota</taxon>
        <taxon>Pezizomycotina</taxon>
        <taxon>Sordariomycetes</taxon>
        <taxon>Sordariomycetidae</taxon>
        <taxon>Sordariales</taxon>
        <taxon>Sordariaceae</taxon>
        <taxon>Neurospora</taxon>
    </lineage>
</organism>
<comment type="caution">
    <text evidence="3">The sequence shown here is derived from an EMBL/GenBank/DDBJ whole genome shotgun (WGS) entry which is preliminary data.</text>
</comment>
<feature type="chain" id="PRO_5042492226" evidence="2">
    <location>
        <begin position="26"/>
        <end position="298"/>
    </location>
</feature>
<keyword evidence="2" id="KW-0732">Signal</keyword>
<dbReference type="AlphaFoldDB" id="A0AAJ0MRF3"/>
<keyword evidence="4" id="KW-1185">Reference proteome</keyword>
<evidence type="ECO:0000313" key="4">
    <source>
        <dbReference type="Proteomes" id="UP001285908"/>
    </source>
</evidence>
<reference evidence="3 4" key="1">
    <citation type="journal article" date="2023" name="Mol. Phylogenet. Evol.">
        <title>Genome-scale phylogeny and comparative genomics of the fungal order Sordariales.</title>
        <authorList>
            <person name="Hensen N."/>
            <person name="Bonometti L."/>
            <person name="Westerberg I."/>
            <person name="Brannstrom I.O."/>
            <person name="Guillou S."/>
            <person name="Cros-Aarteil S."/>
            <person name="Calhoun S."/>
            <person name="Haridas S."/>
            <person name="Kuo A."/>
            <person name="Mondo S."/>
            <person name="Pangilinan J."/>
            <person name="Riley R."/>
            <person name="LaButti K."/>
            <person name="Andreopoulos B."/>
            <person name="Lipzen A."/>
            <person name="Chen C."/>
            <person name="Yan M."/>
            <person name="Daum C."/>
            <person name="Ng V."/>
            <person name="Clum A."/>
            <person name="Steindorff A."/>
            <person name="Ohm R.A."/>
            <person name="Martin F."/>
            <person name="Silar P."/>
            <person name="Natvig D.O."/>
            <person name="Lalanne C."/>
            <person name="Gautier V."/>
            <person name="Ament-Velasquez S.L."/>
            <person name="Kruys A."/>
            <person name="Hutchinson M.I."/>
            <person name="Powell A.J."/>
            <person name="Barry K."/>
            <person name="Miller A.N."/>
            <person name="Grigoriev I.V."/>
            <person name="Debuchy R."/>
            <person name="Gladieux P."/>
            <person name="Hiltunen Thoren M."/>
            <person name="Johannesson H."/>
        </authorList>
    </citation>
    <scope>NUCLEOTIDE SEQUENCE [LARGE SCALE GENOMIC DNA]</scope>
    <source>
        <strain evidence="3 4">FGSC 10403</strain>
    </source>
</reference>
<dbReference type="Proteomes" id="UP001285908">
    <property type="component" value="Unassembled WGS sequence"/>
</dbReference>
<dbReference type="PANTHER" id="PTHR39603:SF1">
    <property type="entry name" value="CYANOVIRIN-N DOMAIN-CONTAINING PROTEIN"/>
    <property type="match status" value="1"/>
</dbReference>
<evidence type="ECO:0000256" key="2">
    <source>
        <dbReference type="SAM" id="SignalP"/>
    </source>
</evidence>
<dbReference type="EMBL" id="JAULSX010000004">
    <property type="protein sequence ID" value="KAK3492591.1"/>
    <property type="molecule type" value="Genomic_DNA"/>
</dbReference>
<dbReference type="RefSeq" id="XP_062693049.1">
    <property type="nucleotide sequence ID" value="XM_062832441.1"/>
</dbReference>
<gene>
    <name evidence="3" type="ORF">B0T23DRAFT_145486</name>
</gene>
<evidence type="ECO:0000256" key="1">
    <source>
        <dbReference type="SAM" id="MobiDB-lite"/>
    </source>
</evidence>
<dbReference type="PANTHER" id="PTHR39603">
    <property type="entry name" value="CYANOVIRIN-N DOMAIN-CONTAINING PROTEIN"/>
    <property type="match status" value="1"/>
</dbReference>
<protein>
    <submittedName>
        <fullName evidence="3">Uncharacterized protein</fullName>
    </submittedName>
</protein>
<accession>A0AAJ0MRF3</accession>
<feature type="region of interest" description="Disordered" evidence="1">
    <location>
        <begin position="36"/>
        <end position="57"/>
    </location>
</feature>
<dbReference type="GeneID" id="87870063"/>
<feature type="signal peptide" evidence="2">
    <location>
        <begin position="1"/>
        <end position="25"/>
    </location>
</feature>